<comment type="caution">
    <text evidence="2">The sequence shown here is derived from an EMBL/GenBank/DDBJ whole genome shotgun (WGS) entry which is preliminary data.</text>
</comment>
<evidence type="ECO:0000313" key="2">
    <source>
        <dbReference type="EMBL" id="RDE22514.1"/>
    </source>
</evidence>
<evidence type="ECO:0000259" key="1">
    <source>
        <dbReference type="Pfam" id="PF09361"/>
    </source>
</evidence>
<proteinExistence type="predicted"/>
<dbReference type="OrthoDB" id="6119883at2"/>
<gene>
    <name evidence="2" type="ORF">DV711_07920</name>
</gene>
<sequence>MYEKVLEDMKARMQPVLDLAETNKKAMETLASVQKESMTDVVNASLEQFKAVAECKEPQAALDLQVKFYKDLEAKMTESAEKSIAAISEAKEAYVSAVEEAAKKATAEFETAVQQATGK</sequence>
<dbReference type="Pfam" id="PF09361">
    <property type="entry name" value="Phasin_2"/>
    <property type="match status" value="1"/>
</dbReference>
<protein>
    <submittedName>
        <fullName evidence="2">Phasin family protein</fullName>
    </submittedName>
</protein>
<dbReference type="RefSeq" id="WP_114695143.1">
    <property type="nucleotide sequence ID" value="NZ_QQOH01000002.1"/>
</dbReference>
<accession>A0A369WPH1</accession>
<evidence type="ECO:0000313" key="3">
    <source>
        <dbReference type="Proteomes" id="UP000253769"/>
    </source>
</evidence>
<keyword evidence="3" id="KW-1185">Reference proteome</keyword>
<feature type="domain" description="Phasin" evidence="1">
    <location>
        <begin position="3"/>
        <end position="100"/>
    </location>
</feature>
<organism evidence="2 3">
    <name type="scientific">Motiliproteus coralliicola</name>
    <dbReference type="NCBI Taxonomy" id="2283196"/>
    <lineage>
        <taxon>Bacteria</taxon>
        <taxon>Pseudomonadati</taxon>
        <taxon>Pseudomonadota</taxon>
        <taxon>Gammaproteobacteria</taxon>
        <taxon>Oceanospirillales</taxon>
        <taxon>Oceanospirillaceae</taxon>
        <taxon>Motiliproteus</taxon>
    </lineage>
</organism>
<name>A0A369WPH1_9GAMM</name>
<dbReference type="EMBL" id="QQOH01000002">
    <property type="protein sequence ID" value="RDE22514.1"/>
    <property type="molecule type" value="Genomic_DNA"/>
</dbReference>
<dbReference type="InterPro" id="IPR018968">
    <property type="entry name" value="Phasin"/>
</dbReference>
<dbReference type="Proteomes" id="UP000253769">
    <property type="component" value="Unassembled WGS sequence"/>
</dbReference>
<dbReference type="AlphaFoldDB" id="A0A369WPH1"/>
<reference evidence="2 3" key="1">
    <citation type="submission" date="2018-07" db="EMBL/GenBank/DDBJ databases">
        <title>Motiliproteus coralliicola sp. nov., a bacterium isolated from Coral.</title>
        <authorList>
            <person name="Wang G."/>
        </authorList>
    </citation>
    <scope>NUCLEOTIDE SEQUENCE [LARGE SCALE GENOMIC DNA]</scope>
    <source>
        <strain evidence="2 3">C34</strain>
    </source>
</reference>